<dbReference type="PANTHER" id="PTHR33048">
    <property type="entry name" value="PTH11-LIKE INTEGRAL MEMBRANE PROTEIN (AFU_ORTHOLOGUE AFUA_5G11245)"/>
    <property type="match status" value="1"/>
</dbReference>
<evidence type="ECO:0000256" key="4">
    <source>
        <dbReference type="ARBA" id="ARBA00023136"/>
    </source>
</evidence>
<dbReference type="Proteomes" id="UP001562354">
    <property type="component" value="Unassembled WGS sequence"/>
</dbReference>
<keyword evidence="2 6" id="KW-0812">Transmembrane</keyword>
<dbReference type="InterPro" id="IPR052337">
    <property type="entry name" value="SAT4-like"/>
</dbReference>
<comment type="subcellular location">
    <subcellularLocation>
        <location evidence="1">Membrane</location>
        <topology evidence="1">Multi-pass membrane protein</topology>
    </subcellularLocation>
</comment>
<feature type="transmembrane region" description="Helical" evidence="6">
    <location>
        <begin position="251"/>
        <end position="271"/>
    </location>
</feature>
<feature type="transmembrane region" description="Helical" evidence="6">
    <location>
        <begin position="100"/>
        <end position="118"/>
    </location>
</feature>
<evidence type="ECO:0000313" key="9">
    <source>
        <dbReference type="Proteomes" id="UP001562354"/>
    </source>
</evidence>
<dbReference type="PANTHER" id="PTHR33048:SF47">
    <property type="entry name" value="INTEGRAL MEMBRANE PROTEIN-RELATED"/>
    <property type="match status" value="1"/>
</dbReference>
<feature type="transmembrane region" description="Helical" evidence="6">
    <location>
        <begin position="54"/>
        <end position="75"/>
    </location>
</feature>
<keyword evidence="3 6" id="KW-1133">Transmembrane helix</keyword>
<feature type="transmembrane region" description="Helical" evidence="6">
    <location>
        <begin position="130"/>
        <end position="157"/>
    </location>
</feature>
<feature type="transmembrane region" description="Helical" evidence="6">
    <location>
        <begin position="177"/>
        <end position="202"/>
    </location>
</feature>
<feature type="domain" description="Rhodopsin" evidence="7">
    <location>
        <begin position="38"/>
        <end position="277"/>
    </location>
</feature>
<evidence type="ECO:0000256" key="3">
    <source>
        <dbReference type="ARBA" id="ARBA00022989"/>
    </source>
</evidence>
<comment type="caution">
    <text evidence="8">The sequence shown here is derived from an EMBL/GenBank/DDBJ whole genome shotgun (WGS) entry which is preliminary data.</text>
</comment>
<dbReference type="InterPro" id="IPR049326">
    <property type="entry name" value="Rhodopsin_dom_fungi"/>
</dbReference>
<evidence type="ECO:0000313" key="8">
    <source>
        <dbReference type="EMBL" id="KAL1297727.1"/>
    </source>
</evidence>
<sequence length="390" mass="43515">MTPDMIFKALVPPAPSRPRIMTGVACTFLPLACISLALRIWVKVKMLRSWGWDDWWAVATLGSYAAECGVLITMAKLEQDGVQILYNSKLIAVLILPEQALYIAGTITLKFSLSVYYLRFLRERWQRYTIIFATACYTLFALALIGLVIFMCGIPSWEELEKTFTPGLCVPFHVFKHIAVAHAVLNSLIDFIFALFPIGVLWRSFLPRPTKISACVLIGLAIFSSIASCVRTWYIPGLEPTPRFYNTSTNALIWSVVEPGLGICAACLCTLRPLFRKWMEGVKVIASRGRSPSGKGKQKGGAAGILVTESLFKVSHKLSSDAARREAEEFEPSKRQTWDLEKGIGRGRTVTTIVGDATSTEDTEMVDLKDILRRWYSCQAEISRGQEEIV</sequence>
<dbReference type="RefSeq" id="XP_069197409.1">
    <property type="nucleotide sequence ID" value="XM_069346198.1"/>
</dbReference>
<evidence type="ECO:0000256" key="6">
    <source>
        <dbReference type="SAM" id="Phobius"/>
    </source>
</evidence>
<reference evidence="8 9" key="1">
    <citation type="submission" date="2024-07" db="EMBL/GenBank/DDBJ databases">
        <title>Draft sequence of the Neodothiora populina.</title>
        <authorList>
            <person name="Drown D.D."/>
            <person name="Schuette U.S."/>
            <person name="Buechlein A.B."/>
            <person name="Rusch D.R."/>
            <person name="Winton L.W."/>
            <person name="Adams G.A."/>
        </authorList>
    </citation>
    <scope>NUCLEOTIDE SEQUENCE [LARGE SCALE GENOMIC DNA]</scope>
    <source>
        <strain evidence="8 9">CPC 39397</strain>
    </source>
</reference>
<dbReference type="Pfam" id="PF20684">
    <property type="entry name" value="Fung_rhodopsin"/>
    <property type="match status" value="1"/>
</dbReference>
<dbReference type="GeneID" id="95979967"/>
<dbReference type="EMBL" id="JBFMKM010000014">
    <property type="protein sequence ID" value="KAL1297727.1"/>
    <property type="molecule type" value="Genomic_DNA"/>
</dbReference>
<organism evidence="8 9">
    <name type="scientific">Neodothiora populina</name>
    <dbReference type="NCBI Taxonomy" id="2781224"/>
    <lineage>
        <taxon>Eukaryota</taxon>
        <taxon>Fungi</taxon>
        <taxon>Dikarya</taxon>
        <taxon>Ascomycota</taxon>
        <taxon>Pezizomycotina</taxon>
        <taxon>Dothideomycetes</taxon>
        <taxon>Dothideomycetidae</taxon>
        <taxon>Dothideales</taxon>
        <taxon>Dothioraceae</taxon>
        <taxon>Neodothiora</taxon>
    </lineage>
</organism>
<evidence type="ECO:0000256" key="1">
    <source>
        <dbReference type="ARBA" id="ARBA00004141"/>
    </source>
</evidence>
<feature type="transmembrane region" description="Helical" evidence="6">
    <location>
        <begin position="214"/>
        <end position="235"/>
    </location>
</feature>
<name>A0ABR3P5F6_9PEZI</name>
<protein>
    <recommendedName>
        <fullName evidence="7">Rhodopsin domain-containing protein</fullName>
    </recommendedName>
</protein>
<evidence type="ECO:0000256" key="2">
    <source>
        <dbReference type="ARBA" id="ARBA00022692"/>
    </source>
</evidence>
<comment type="similarity">
    <text evidence="5">Belongs to the SAT4 family.</text>
</comment>
<evidence type="ECO:0000256" key="5">
    <source>
        <dbReference type="ARBA" id="ARBA00038359"/>
    </source>
</evidence>
<gene>
    <name evidence="8" type="ORF">AAFC00_006268</name>
</gene>
<proteinExistence type="inferred from homology"/>
<evidence type="ECO:0000259" key="7">
    <source>
        <dbReference type="Pfam" id="PF20684"/>
    </source>
</evidence>
<keyword evidence="4 6" id="KW-0472">Membrane</keyword>
<feature type="transmembrane region" description="Helical" evidence="6">
    <location>
        <begin position="20"/>
        <end position="42"/>
    </location>
</feature>
<accession>A0ABR3P5F6</accession>
<keyword evidence="9" id="KW-1185">Reference proteome</keyword>